<sequence>MNRIAETLTEILTNKFNVAAEAVRGEASFEDLELDSLAQVELGELINERFGVALTDEEMLDLNSFDDITALIAERVGSPR</sequence>
<organism evidence="2 3">
    <name type="scientific">Actinopolyspora alba</name>
    <dbReference type="NCBI Taxonomy" id="673379"/>
    <lineage>
        <taxon>Bacteria</taxon>
        <taxon>Bacillati</taxon>
        <taxon>Actinomycetota</taxon>
        <taxon>Actinomycetes</taxon>
        <taxon>Actinopolysporales</taxon>
        <taxon>Actinopolysporaceae</taxon>
        <taxon>Actinopolyspora</taxon>
        <taxon>Actinopolyspora alba group</taxon>
    </lineage>
</organism>
<evidence type="ECO:0000313" key="2">
    <source>
        <dbReference type="EMBL" id="SFD72739.1"/>
    </source>
</evidence>
<dbReference type="SUPFAM" id="SSF47336">
    <property type="entry name" value="ACP-like"/>
    <property type="match status" value="1"/>
</dbReference>
<feature type="domain" description="Carrier" evidence="1">
    <location>
        <begin position="2"/>
        <end position="76"/>
    </location>
</feature>
<evidence type="ECO:0000313" key="3">
    <source>
        <dbReference type="Proteomes" id="UP000198716"/>
    </source>
</evidence>
<keyword evidence="3" id="KW-1185">Reference proteome</keyword>
<dbReference type="Gene3D" id="1.10.1200.10">
    <property type="entry name" value="ACP-like"/>
    <property type="match status" value="1"/>
</dbReference>
<protein>
    <submittedName>
        <fullName evidence="2">Acyl carrier protein</fullName>
    </submittedName>
</protein>
<dbReference type="Pfam" id="PF00550">
    <property type="entry name" value="PP-binding"/>
    <property type="match status" value="1"/>
</dbReference>
<reference evidence="3" key="1">
    <citation type="submission" date="2016-10" db="EMBL/GenBank/DDBJ databases">
        <authorList>
            <person name="Varghese N."/>
            <person name="Submissions S."/>
        </authorList>
    </citation>
    <scope>NUCLEOTIDE SEQUENCE [LARGE SCALE GENOMIC DNA]</scope>
    <source>
        <strain evidence="3">DSM 45004</strain>
    </source>
</reference>
<dbReference type="InterPro" id="IPR009081">
    <property type="entry name" value="PP-bd_ACP"/>
</dbReference>
<dbReference type="AlphaFoldDB" id="A0A1I1UPS8"/>
<evidence type="ECO:0000259" key="1">
    <source>
        <dbReference type="PROSITE" id="PS50075"/>
    </source>
</evidence>
<proteinExistence type="predicted"/>
<dbReference type="EMBL" id="FOMZ01000002">
    <property type="protein sequence ID" value="SFD72739.1"/>
    <property type="molecule type" value="Genomic_DNA"/>
</dbReference>
<accession>A0A1I1UPS8</accession>
<dbReference type="RefSeq" id="WP_092924119.1">
    <property type="nucleotide sequence ID" value="NZ_FOMZ01000002.1"/>
</dbReference>
<name>A0A1I1UPS8_9ACTN</name>
<dbReference type="PROSITE" id="PS50075">
    <property type="entry name" value="CARRIER"/>
    <property type="match status" value="1"/>
</dbReference>
<dbReference type="Proteomes" id="UP000198716">
    <property type="component" value="Unassembled WGS sequence"/>
</dbReference>
<dbReference type="InterPro" id="IPR036736">
    <property type="entry name" value="ACP-like_sf"/>
</dbReference>
<gene>
    <name evidence="2" type="ORF">SAMN04487819_102343</name>
</gene>